<protein>
    <submittedName>
        <fullName evidence="2">Uncharacterized protein</fullName>
    </submittedName>
</protein>
<evidence type="ECO:0000313" key="2">
    <source>
        <dbReference type="EMBL" id="ROR22157.1"/>
    </source>
</evidence>
<evidence type="ECO:0000313" key="3">
    <source>
        <dbReference type="Proteomes" id="UP000273083"/>
    </source>
</evidence>
<keyword evidence="1" id="KW-0175">Coiled coil</keyword>
<name>A0A3N1XBP3_9FIRM</name>
<comment type="caution">
    <text evidence="2">The sequence shown here is derived from an EMBL/GenBank/DDBJ whole genome shotgun (WGS) entry which is preliminary data.</text>
</comment>
<evidence type="ECO:0000256" key="1">
    <source>
        <dbReference type="SAM" id="Coils"/>
    </source>
</evidence>
<sequence length="103" mass="12130">MEKVISLLSEIEEKAAKIIESTSIEKEHLHNQLEKDMKQLDEKIMNDNNKKLEEIKYKINLSLEEERKNLADDCNHQISKLESKFSNNHNELIDEIFHKIIGV</sequence>
<accession>A0A3N1XBP3</accession>
<proteinExistence type="predicted"/>
<reference evidence="2 3" key="1">
    <citation type="submission" date="2018-11" db="EMBL/GenBank/DDBJ databases">
        <title>Genomic Encyclopedia of Type Strains, Phase IV (KMG-IV): sequencing the most valuable type-strain genomes for metagenomic binning, comparative biology and taxonomic classification.</title>
        <authorList>
            <person name="Goeker M."/>
        </authorList>
    </citation>
    <scope>NUCLEOTIDE SEQUENCE [LARGE SCALE GENOMIC DNA]</scope>
    <source>
        <strain evidence="2 3">DSM 26537</strain>
    </source>
</reference>
<dbReference type="AlphaFoldDB" id="A0A3N1XBP3"/>
<keyword evidence="3" id="KW-1185">Reference proteome</keyword>
<feature type="coiled-coil region" evidence="1">
    <location>
        <begin position="23"/>
        <end position="50"/>
    </location>
</feature>
<organism evidence="2 3">
    <name type="scientific">Mobilisporobacter senegalensis</name>
    <dbReference type="NCBI Taxonomy" id="1329262"/>
    <lineage>
        <taxon>Bacteria</taxon>
        <taxon>Bacillati</taxon>
        <taxon>Bacillota</taxon>
        <taxon>Clostridia</taxon>
        <taxon>Lachnospirales</taxon>
        <taxon>Lachnospiraceae</taxon>
        <taxon>Mobilisporobacter</taxon>
    </lineage>
</organism>
<dbReference type="Proteomes" id="UP000273083">
    <property type="component" value="Unassembled WGS sequence"/>
</dbReference>
<dbReference type="Gene3D" id="1.20.5.2950">
    <property type="match status" value="1"/>
</dbReference>
<gene>
    <name evidence="2" type="ORF">EDD66_11639</name>
</gene>
<dbReference type="RefSeq" id="WP_123610870.1">
    <property type="nucleotide sequence ID" value="NZ_RJVG01000016.1"/>
</dbReference>
<dbReference type="EMBL" id="RJVG01000016">
    <property type="protein sequence ID" value="ROR22157.1"/>
    <property type="molecule type" value="Genomic_DNA"/>
</dbReference>